<feature type="domain" description="NAD-dependent epimerase/dehydratase" evidence="1">
    <location>
        <begin position="3"/>
        <end position="128"/>
    </location>
</feature>
<reference evidence="2" key="1">
    <citation type="submission" date="2020-05" db="EMBL/GenBank/DDBJ databases">
        <title>Phylogenomic resolution of chytrid fungi.</title>
        <authorList>
            <person name="Stajich J.E."/>
            <person name="Amses K."/>
            <person name="Simmons R."/>
            <person name="Seto K."/>
            <person name="Myers J."/>
            <person name="Bonds A."/>
            <person name="Quandt C.A."/>
            <person name="Barry K."/>
            <person name="Liu P."/>
            <person name="Grigoriev I."/>
            <person name="Longcore J.E."/>
            <person name="James T.Y."/>
        </authorList>
    </citation>
    <scope>NUCLEOTIDE SEQUENCE</scope>
    <source>
        <strain evidence="2">JEL0513</strain>
    </source>
</reference>
<dbReference type="PANTHER" id="PTHR48079:SF6">
    <property type="entry name" value="NAD(P)-BINDING DOMAIN-CONTAINING PROTEIN-RELATED"/>
    <property type="match status" value="1"/>
</dbReference>
<dbReference type="InterPro" id="IPR051783">
    <property type="entry name" value="NAD(P)-dependent_oxidoreduct"/>
</dbReference>
<gene>
    <name evidence="2" type="ORF">HK100_010018</name>
</gene>
<dbReference type="InterPro" id="IPR036291">
    <property type="entry name" value="NAD(P)-bd_dom_sf"/>
</dbReference>
<sequence>MKVFITGGSGFVGSAVVQELISAGHKVTGLARSDGSASKLVAAGASVVRGEITDYEIIADSAKAADAVVHLAFNHDFSRFAENCAEDAKLIATVADALAGTQRPFLVTSGILVADLSTGIIDESTPTGKIPRGASENAVSDAVAKGVRATAIRLPPSVHGTGDH</sequence>
<dbReference type="InterPro" id="IPR001509">
    <property type="entry name" value="Epimerase_deHydtase"/>
</dbReference>
<proteinExistence type="predicted"/>
<feature type="non-terminal residue" evidence="2">
    <location>
        <position position="164"/>
    </location>
</feature>
<dbReference type="EMBL" id="JADGJH010005350">
    <property type="protein sequence ID" value="KAJ3080931.1"/>
    <property type="molecule type" value="Genomic_DNA"/>
</dbReference>
<dbReference type="GO" id="GO:0004029">
    <property type="term" value="F:aldehyde dehydrogenase (NAD+) activity"/>
    <property type="evidence" value="ECO:0007669"/>
    <property type="project" value="TreeGrafter"/>
</dbReference>
<dbReference type="Pfam" id="PF01370">
    <property type="entry name" value="Epimerase"/>
    <property type="match status" value="1"/>
</dbReference>
<accession>A0AAD5SPA1</accession>
<name>A0AAD5SPA1_9FUNG</name>
<evidence type="ECO:0000313" key="3">
    <source>
        <dbReference type="Proteomes" id="UP001211907"/>
    </source>
</evidence>
<dbReference type="AlphaFoldDB" id="A0AAD5SPA1"/>
<keyword evidence="3" id="KW-1185">Reference proteome</keyword>
<dbReference type="Proteomes" id="UP001211907">
    <property type="component" value="Unassembled WGS sequence"/>
</dbReference>
<protein>
    <recommendedName>
        <fullName evidence="1">NAD-dependent epimerase/dehydratase domain-containing protein</fullName>
    </recommendedName>
</protein>
<dbReference type="Gene3D" id="3.40.50.720">
    <property type="entry name" value="NAD(P)-binding Rossmann-like Domain"/>
    <property type="match status" value="1"/>
</dbReference>
<dbReference type="PANTHER" id="PTHR48079">
    <property type="entry name" value="PROTEIN YEEZ"/>
    <property type="match status" value="1"/>
</dbReference>
<dbReference type="SUPFAM" id="SSF51735">
    <property type="entry name" value="NAD(P)-binding Rossmann-fold domains"/>
    <property type="match status" value="1"/>
</dbReference>
<dbReference type="GO" id="GO:0005737">
    <property type="term" value="C:cytoplasm"/>
    <property type="evidence" value="ECO:0007669"/>
    <property type="project" value="TreeGrafter"/>
</dbReference>
<organism evidence="2 3">
    <name type="scientific">Physocladia obscura</name>
    <dbReference type="NCBI Taxonomy" id="109957"/>
    <lineage>
        <taxon>Eukaryota</taxon>
        <taxon>Fungi</taxon>
        <taxon>Fungi incertae sedis</taxon>
        <taxon>Chytridiomycota</taxon>
        <taxon>Chytridiomycota incertae sedis</taxon>
        <taxon>Chytridiomycetes</taxon>
        <taxon>Chytridiales</taxon>
        <taxon>Chytriomycetaceae</taxon>
        <taxon>Physocladia</taxon>
    </lineage>
</organism>
<evidence type="ECO:0000259" key="1">
    <source>
        <dbReference type="Pfam" id="PF01370"/>
    </source>
</evidence>
<comment type="caution">
    <text evidence="2">The sequence shown here is derived from an EMBL/GenBank/DDBJ whole genome shotgun (WGS) entry which is preliminary data.</text>
</comment>
<evidence type="ECO:0000313" key="2">
    <source>
        <dbReference type="EMBL" id="KAJ3080931.1"/>
    </source>
</evidence>